<name>A0A098LXS1_GEMSP</name>
<sequence>MRFYVFLIAALFLTSFMDAAPVDQAETKRMKLHDDCVDCFVCGDSR</sequence>
<evidence type="ECO:0000313" key="2">
    <source>
        <dbReference type="EMBL" id="JAC94745.1"/>
    </source>
</evidence>
<keyword evidence="1" id="KW-0732">Signal</keyword>
<dbReference type="EMBL" id="GBRA01000049">
    <property type="protein sequence ID" value="JAC94745.1"/>
    <property type="molecule type" value="Transcribed_RNA"/>
</dbReference>
<organism evidence="2">
    <name type="scientific">Gemmula speciosa</name>
    <name type="common">Splendid gem-turris</name>
    <name type="synonym">Pleurotoma speciosa</name>
    <dbReference type="NCBI Taxonomy" id="439592"/>
    <lineage>
        <taxon>Eukaryota</taxon>
        <taxon>Metazoa</taxon>
        <taxon>Spiralia</taxon>
        <taxon>Lophotrochozoa</taxon>
        <taxon>Mollusca</taxon>
        <taxon>Gastropoda</taxon>
        <taxon>Caenogastropoda</taxon>
        <taxon>Neogastropoda</taxon>
        <taxon>Conoidea</taxon>
        <taxon>Turridae</taxon>
        <taxon>Gemmula</taxon>
    </lineage>
</organism>
<proteinExistence type="predicted"/>
<dbReference type="AlphaFoldDB" id="A0A098LXS1"/>
<evidence type="ECO:0000256" key="1">
    <source>
        <dbReference type="SAM" id="SignalP"/>
    </source>
</evidence>
<feature type="signal peptide" evidence="1">
    <location>
        <begin position="1"/>
        <end position="19"/>
    </location>
</feature>
<accession>A0A098LXS1</accession>
<protein>
    <submittedName>
        <fullName evidence="2">Gsp_49 putative toxin</fullName>
    </submittedName>
</protein>
<feature type="chain" id="PRO_5001937799" evidence="1">
    <location>
        <begin position="20"/>
        <end position="46"/>
    </location>
</feature>
<reference evidence="2" key="2">
    <citation type="submission" date="2014-09" db="EMBL/GenBank/DDBJ databases">
        <authorList>
            <person name="Gonzales D.T.T."/>
            <person name="Saloma C.P."/>
        </authorList>
    </citation>
    <scope>NUCLEOTIDE SEQUENCE</scope>
    <source>
        <tissue evidence="2">Venom duct</tissue>
    </source>
</reference>
<reference evidence="2" key="1">
    <citation type="journal article" date="2014" name="Toxicon">
        <title>A bioinformatics survey for conotoxin-like sequences in three turrid snail venom duct transcriptomes.</title>
        <authorList>
            <person name="Gonzales D.T."/>
            <person name="Saloma C.P."/>
        </authorList>
    </citation>
    <scope>NUCLEOTIDE SEQUENCE</scope>
    <source>
        <tissue evidence="2">Venom duct</tissue>
    </source>
</reference>